<comment type="caution">
    <text evidence="2">The sequence shown here is derived from an EMBL/GenBank/DDBJ whole genome shotgun (WGS) entry which is preliminary data.</text>
</comment>
<evidence type="ECO:0000313" key="3">
    <source>
        <dbReference type="Proteomes" id="UP000016491"/>
    </source>
</evidence>
<dbReference type="Proteomes" id="UP000016491">
    <property type="component" value="Unassembled WGS sequence"/>
</dbReference>
<dbReference type="AlphaFoldDB" id="A0ABC9U1B3"/>
<gene>
    <name evidence="2" type="ORF">CLOSYM_00994</name>
</gene>
<dbReference type="Gene3D" id="1.10.10.60">
    <property type="entry name" value="Homeodomain-like"/>
    <property type="match status" value="1"/>
</dbReference>
<dbReference type="SUPFAM" id="SSF46689">
    <property type="entry name" value="Homeodomain-like"/>
    <property type="match status" value="1"/>
</dbReference>
<dbReference type="InterPro" id="IPR002197">
    <property type="entry name" value="HTH_Fis"/>
</dbReference>
<feature type="domain" description="DNA binding HTH" evidence="1">
    <location>
        <begin position="17"/>
        <end position="44"/>
    </location>
</feature>
<organism evidence="2 3">
    <name type="scientific">[Clostridium] symbiosum ATCC 14940</name>
    <dbReference type="NCBI Taxonomy" id="411472"/>
    <lineage>
        <taxon>Bacteria</taxon>
        <taxon>Bacillati</taxon>
        <taxon>Bacillota</taxon>
        <taxon>Clostridia</taxon>
        <taxon>Lachnospirales</taxon>
        <taxon>Lachnospiraceae</taxon>
        <taxon>Otoolea</taxon>
    </lineage>
</organism>
<dbReference type="EMBL" id="AWSU01000080">
    <property type="protein sequence ID" value="ERI79259.1"/>
    <property type="molecule type" value="Genomic_DNA"/>
</dbReference>
<dbReference type="Pfam" id="PF02954">
    <property type="entry name" value="HTH_8"/>
    <property type="match status" value="1"/>
</dbReference>
<name>A0ABC9U1B3_CLOSY</name>
<evidence type="ECO:0000313" key="2">
    <source>
        <dbReference type="EMBL" id="ERI79259.1"/>
    </source>
</evidence>
<accession>A0ABC9U1B3</accession>
<sequence length="48" mass="5456">MSIAIIYCSFLTASPARRCCGNVTQAAKKLGLQRQSLQYRIRKYGIYI</sequence>
<protein>
    <submittedName>
        <fullName evidence="2">Transcriptional regulator, Fis family</fullName>
    </submittedName>
</protein>
<reference evidence="2 3" key="1">
    <citation type="submission" date="2013-07" db="EMBL/GenBank/DDBJ databases">
        <authorList>
            <person name="Weinstock G."/>
            <person name="Sodergren E."/>
            <person name="Wylie T."/>
            <person name="Fulton L."/>
            <person name="Fulton R."/>
            <person name="Fronick C."/>
            <person name="O'Laughlin M."/>
            <person name="Godfrey J."/>
            <person name="Miner T."/>
            <person name="Herter B."/>
            <person name="Appelbaum E."/>
            <person name="Cordes M."/>
            <person name="Lek S."/>
            <person name="Wollam A."/>
            <person name="Pepin K.H."/>
            <person name="Palsikar V.B."/>
            <person name="Mitreva M."/>
            <person name="Wilson R.K."/>
        </authorList>
    </citation>
    <scope>NUCLEOTIDE SEQUENCE [LARGE SCALE GENOMIC DNA]</scope>
    <source>
        <strain evidence="2 3">ATCC 14940</strain>
    </source>
</reference>
<dbReference type="InterPro" id="IPR009057">
    <property type="entry name" value="Homeodomain-like_sf"/>
</dbReference>
<evidence type="ECO:0000259" key="1">
    <source>
        <dbReference type="Pfam" id="PF02954"/>
    </source>
</evidence>
<dbReference type="PRINTS" id="PR01590">
    <property type="entry name" value="HTHFIS"/>
</dbReference>
<proteinExistence type="predicted"/>